<dbReference type="eggNOG" id="COG1486">
    <property type="taxonomic scope" value="Bacteria"/>
</dbReference>
<evidence type="ECO:0000313" key="14">
    <source>
        <dbReference type="EMBL" id="BAJ62916.1"/>
    </source>
</evidence>
<dbReference type="Proteomes" id="UP000008922">
    <property type="component" value="Chromosome"/>
</dbReference>
<evidence type="ECO:0000256" key="10">
    <source>
        <dbReference type="PIRSR" id="PIRSR601088-3"/>
    </source>
</evidence>
<keyword evidence="10" id="KW-0170">Cobalt</keyword>
<dbReference type="InterPro" id="IPR015955">
    <property type="entry name" value="Lactate_DH/Glyco_Ohase_4_C"/>
</dbReference>
<feature type="binding site" evidence="10">
    <location>
        <position position="198"/>
    </location>
    <ligand>
        <name>Mn(2+)</name>
        <dbReference type="ChEBI" id="CHEBI:29035"/>
    </ligand>
</feature>
<dbReference type="InParanoid" id="E8N3A2"/>
<dbReference type="GO" id="GO:0004557">
    <property type="term" value="F:alpha-galactosidase activity"/>
    <property type="evidence" value="ECO:0007669"/>
    <property type="project" value="UniProtKB-EC"/>
</dbReference>
<sequence length="445" mass="49768">MAKIVLIGAGSTVFTRNLCNDILLTPALQESEIVLMDINAERLNAAYKLVEALIEQRKLKARVQATLNRREAITGADYVITTFQQGGLEAYRLDIEIPLKYGVGQCVGDTLGPGGVFRALRTIPVLLDICDEMDDYAPDALLLNYVNPMAANCWAVSAGSGRPFVGLCHSVQGTSEMLARWVNVPYEEVNFLCAGINHQAFFLEFRRGKEDLYPALWEAIEKPEIYETEPVRCELMKYFGYFVTESSGHASEYVPYFRKSAEMIEQDLVPRFKSPQDFWFDFGRTGGYLRHCQRTAQTFQQEFQELLEGVRTLSNQRSHEYGSYIIEAIETNHPVKINGNVPNFGLIPNLPHGCTVEVPCLVDASGIQPVSVGDLPPQLAALNRTNINAQELIVEAALSGEVDAVYHAVMLDPLTAAVCTLPQIHAMVREMLEAERQWLPQFQIQ</sequence>
<feature type="binding site" evidence="10">
    <location>
        <position position="168"/>
    </location>
    <ligand>
        <name>Mn(2+)</name>
        <dbReference type="ChEBI" id="CHEBI:29035"/>
    </ligand>
</feature>
<keyword evidence="7" id="KW-0119">Carbohydrate metabolism</keyword>
<dbReference type="STRING" id="926569.ANT_08820"/>
<dbReference type="SUPFAM" id="SSF51735">
    <property type="entry name" value="NAD(P)-binding Rossmann-fold domains"/>
    <property type="match status" value="1"/>
</dbReference>
<dbReference type="CDD" id="cd05297">
    <property type="entry name" value="GH4_alpha_glucosidase_galactosidase"/>
    <property type="match status" value="1"/>
</dbReference>
<protein>
    <submittedName>
        <fullName evidence="14">Alpha-galactosidase</fullName>
        <ecNumber evidence="14">3.2.1.22</ecNumber>
    </submittedName>
</protein>
<keyword evidence="6 10" id="KW-0464">Manganese</keyword>
<dbReference type="EC" id="3.2.1.22" evidence="14"/>
<evidence type="ECO:0000256" key="11">
    <source>
        <dbReference type="PIRSR" id="PIRSR601088-4"/>
    </source>
</evidence>
<comment type="cofactor">
    <cofactor evidence="12">
        <name>NAD(+)</name>
        <dbReference type="ChEBI" id="CHEBI:57540"/>
    </cofactor>
    <text evidence="12">Binds 1 NAD(+) per subunit.</text>
</comment>
<evidence type="ECO:0000256" key="2">
    <source>
        <dbReference type="ARBA" id="ARBA00010141"/>
    </source>
</evidence>
<dbReference type="InterPro" id="IPR022616">
    <property type="entry name" value="Glyco_hydro_4_C"/>
</dbReference>
<keyword evidence="15" id="KW-1185">Reference proteome</keyword>
<keyword evidence="5 12" id="KW-0520">NAD</keyword>
<evidence type="ECO:0000256" key="9">
    <source>
        <dbReference type="PIRSR" id="PIRSR601088-2"/>
    </source>
</evidence>
<dbReference type="SUPFAM" id="SSF56327">
    <property type="entry name" value="LDH C-terminal domain-like"/>
    <property type="match status" value="1"/>
</dbReference>
<evidence type="ECO:0000259" key="13">
    <source>
        <dbReference type="Pfam" id="PF11975"/>
    </source>
</evidence>
<organism evidence="14 15">
    <name type="scientific">Anaerolinea thermophila (strain DSM 14523 / JCM 11388 / NBRC 100420 / UNI-1)</name>
    <dbReference type="NCBI Taxonomy" id="926569"/>
    <lineage>
        <taxon>Bacteria</taxon>
        <taxon>Bacillati</taxon>
        <taxon>Chloroflexota</taxon>
        <taxon>Anaerolineae</taxon>
        <taxon>Anaerolineales</taxon>
        <taxon>Anaerolineaceae</taxon>
        <taxon>Anaerolinea</taxon>
    </lineage>
</organism>
<dbReference type="KEGG" id="atm:ANT_08820"/>
<evidence type="ECO:0000256" key="1">
    <source>
        <dbReference type="ARBA" id="ARBA00001936"/>
    </source>
</evidence>
<keyword evidence="4 12" id="KW-0378">Hydrolase</keyword>
<evidence type="ECO:0000256" key="3">
    <source>
        <dbReference type="ARBA" id="ARBA00022723"/>
    </source>
</evidence>
<dbReference type="Gene3D" id="3.90.1820.10">
    <property type="entry name" value="AglA-like glucosidase"/>
    <property type="match status" value="1"/>
</dbReference>
<dbReference type="OrthoDB" id="9808275at2"/>
<comment type="similarity">
    <text evidence="2 12">Belongs to the glycosyl hydrolase 4 family.</text>
</comment>
<comment type="cofactor">
    <cofactor evidence="1">
        <name>Mn(2+)</name>
        <dbReference type="ChEBI" id="CHEBI:29035"/>
    </cofactor>
</comment>
<dbReference type="Pfam" id="PF11975">
    <property type="entry name" value="Glyco_hydro_4C"/>
    <property type="match status" value="1"/>
</dbReference>
<accession>E8N3A2</accession>
<evidence type="ECO:0000313" key="15">
    <source>
        <dbReference type="Proteomes" id="UP000008922"/>
    </source>
</evidence>
<evidence type="ECO:0000256" key="5">
    <source>
        <dbReference type="ARBA" id="ARBA00023027"/>
    </source>
</evidence>
<dbReference type="Pfam" id="PF02056">
    <property type="entry name" value="Glyco_hydro_4"/>
    <property type="match status" value="1"/>
</dbReference>
<reference evidence="14 15" key="1">
    <citation type="submission" date="2010-12" db="EMBL/GenBank/DDBJ databases">
        <title>Whole genome sequence of Anaerolinea thermophila UNI-1.</title>
        <authorList>
            <person name="Narita-Yamada S."/>
            <person name="Kishi E."/>
            <person name="Watanabe Y."/>
            <person name="Takasaki K."/>
            <person name="Ankai A."/>
            <person name="Oguchi A."/>
            <person name="Fukui S."/>
            <person name="Takahashi M."/>
            <person name="Yashiro I."/>
            <person name="Hosoyama A."/>
            <person name="Sekiguchi Y."/>
            <person name="Hanada S."/>
            <person name="Fujita N."/>
        </authorList>
    </citation>
    <scope>NUCLEOTIDE SEQUENCE [LARGE SCALE GENOMIC DNA]</scope>
    <source>
        <strain evidence="15">DSM 14523 / JCM 11388 / NBRC 100420 / UNI-1</strain>
    </source>
</reference>
<keyword evidence="8 12" id="KW-0326">Glycosidase</keyword>
<dbReference type="GO" id="GO:0016616">
    <property type="term" value="F:oxidoreductase activity, acting on the CH-OH group of donors, NAD or NADP as acceptor"/>
    <property type="evidence" value="ECO:0007669"/>
    <property type="project" value="InterPro"/>
</dbReference>
<dbReference type="InterPro" id="IPR053715">
    <property type="entry name" value="GH4_Enzyme_sf"/>
</dbReference>
<dbReference type="HOGENOM" id="CLU_045951_1_1_0"/>
<proteinExistence type="inferred from homology"/>
<feature type="domain" description="Glycosyl hydrolase family 4 C-terminal" evidence="13">
    <location>
        <begin position="193"/>
        <end position="415"/>
    </location>
</feature>
<dbReference type="GO" id="GO:0046872">
    <property type="term" value="F:metal ion binding"/>
    <property type="evidence" value="ECO:0007669"/>
    <property type="project" value="UniProtKB-KW"/>
</dbReference>
<evidence type="ECO:0000256" key="12">
    <source>
        <dbReference type="RuleBase" id="RU361152"/>
    </source>
</evidence>
<feature type="binding site" evidence="9">
    <location>
        <position position="147"/>
    </location>
    <ligand>
        <name>substrate</name>
    </ligand>
</feature>
<evidence type="ECO:0000256" key="6">
    <source>
        <dbReference type="ARBA" id="ARBA00023211"/>
    </source>
</evidence>
<dbReference type="GO" id="GO:0005975">
    <property type="term" value="P:carbohydrate metabolic process"/>
    <property type="evidence" value="ECO:0007669"/>
    <property type="project" value="InterPro"/>
</dbReference>
<name>E8N3A2_ANATU</name>
<keyword evidence="10" id="KW-0533">Nickel</keyword>
<gene>
    <name evidence="14" type="primary">melA</name>
    <name evidence="14" type="ordered locus">ANT_08820</name>
</gene>
<keyword evidence="10" id="KW-0408">Iron</keyword>
<dbReference type="AlphaFoldDB" id="E8N3A2"/>
<dbReference type="RefSeq" id="WP_013559308.1">
    <property type="nucleotide sequence ID" value="NC_014960.1"/>
</dbReference>
<keyword evidence="3 10" id="KW-0479">Metal-binding</keyword>
<evidence type="ECO:0000256" key="8">
    <source>
        <dbReference type="ARBA" id="ARBA00023295"/>
    </source>
</evidence>
<evidence type="ECO:0000256" key="4">
    <source>
        <dbReference type="ARBA" id="ARBA00022801"/>
    </source>
</evidence>
<evidence type="ECO:0000256" key="7">
    <source>
        <dbReference type="ARBA" id="ARBA00023277"/>
    </source>
</evidence>
<dbReference type="PANTHER" id="PTHR32092:SF6">
    <property type="entry name" value="ALPHA-GALACTOSIDASE"/>
    <property type="match status" value="1"/>
</dbReference>
<dbReference type="PANTHER" id="PTHR32092">
    <property type="entry name" value="6-PHOSPHO-BETA-GLUCOSIDASE-RELATED"/>
    <property type="match status" value="1"/>
</dbReference>
<dbReference type="InterPro" id="IPR036291">
    <property type="entry name" value="NAD(P)-bd_dom_sf"/>
</dbReference>
<dbReference type="NCBIfam" id="NF011657">
    <property type="entry name" value="PRK15076.1"/>
    <property type="match status" value="1"/>
</dbReference>
<dbReference type="InterPro" id="IPR001088">
    <property type="entry name" value="Glyco_hydro_4"/>
</dbReference>
<feature type="site" description="Increases basicity of active site Tyr" evidence="11">
    <location>
        <position position="109"/>
    </location>
</feature>
<dbReference type="EMBL" id="AP012029">
    <property type="protein sequence ID" value="BAJ62916.1"/>
    <property type="molecule type" value="Genomic_DNA"/>
</dbReference>
<dbReference type="PRINTS" id="PR00732">
    <property type="entry name" value="GLHYDRLASE4"/>
</dbReference>